<feature type="domain" description="Dienelactone hydrolase" evidence="1">
    <location>
        <begin position="9"/>
        <end position="195"/>
    </location>
</feature>
<dbReference type="SUPFAM" id="SSF53474">
    <property type="entry name" value="alpha/beta-Hydrolases"/>
    <property type="match status" value="1"/>
</dbReference>
<dbReference type="PANTHER" id="PTHR46623:SF6">
    <property type="entry name" value="ALPHA_BETA-HYDROLASES SUPERFAMILY PROTEIN"/>
    <property type="match status" value="1"/>
</dbReference>
<dbReference type="InterPro" id="IPR029058">
    <property type="entry name" value="AB_hydrolase_fold"/>
</dbReference>
<dbReference type="AlphaFoldDB" id="A0A1S0ZCZ5"/>
<accession>A0A1S0ZCZ5</accession>
<protein>
    <recommendedName>
        <fullName evidence="1">Dienelactone hydrolase domain-containing protein</fullName>
    </recommendedName>
</protein>
<dbReference type="EMBL" id="MLZC01000020">
    <property type="protein sequence ID" value="OHG60690.1"/>
    <property type="molecule type" value="Genomic_DNA"/>
</dbReference>
<name>A0A1S0ZCZ5_SALET</name>
<sequence>MLMLKADNDNAIIVLHEIYGINDHIKRMCNIYHESGFDIFCPDLLRRDTHFLYEQHEQAYNYFKNNCGFNTTAVEQLVNELKEKYKKVIIIGFSVGATLSWLCSETSQCDGVVSFYGSRIRDYIDVMPRCPTLVIQAKYEQAYNPSHLQQKLASKPMMSFYIFNGRHGFCDRFSPSFNEEESKKAMKLSFDFITKIVG</sequence>
<dbReference type="Pfam" id="PF01738">
    <property type="entry name" value="DLH"/>
    <property type="match status" value="1"/>
</dbReference>
<dbReference type="InterPro" id="IPR051049">
    <property type="entry name" value="Dienelactone_hydrolase-like"/>
</dbReference>
<comment type="caution">
    <text evidence="2">The sequence shown here is derived from an EMBL/GenBank/DDBJ whole genome shotgun (WGS) entry which is preliminary data.</text>
</comment>
<proteinExistence type="predicted"/>
<dbReference type="InterPro" id="IPR002925">
    <property type="entry name" value="Dienelactn_hydro"/>
</dbReference>
<dbReference type="GO" id="GO:0016787">
    <property type="term" value="F:hydrolase activity"/>
    <property type="evidence" value="ECO:0007669"/>
    <property type="project" value="InterPro"/>
</dbReference>
<reference evidence="2" key="1">
    <citation type="submission" date="2016-09" db="EMBL/GenBank/DDBJ databases">
        <title>Whole genome sequencing of Salmonella enterica.</title>
        <authorList>
            <person name="Bell R."/>
        </authorList>
    </citation>
    <scope>NUCLEOTIDE SEQUENCE [LARGE SCALE GENOMIC DNA]</scope>
    <source>
        <strain evidence="2">CFSAN044978</strain>
    </source>
</reference>
<dbReference type="RefSeq" id="WP_000928861.1">
    <property type="nucleotide sequence ID" value="NZ_QWDP01000013.1"/>
</dbReference>
<dbReference type="Gene3D" id="3.40.50.1820">
    <property type="entry name" value="alpha/beta hydrolase"/>
    <property type="match status" value="1"/>
</dbReference>
<evidence type="ECO:0000313" key="2">
    <source>
        <dbReference type="EMBL" id="OHG60690.1"/>
    </source>
</evidence>
<dbReference type="PANTHER" id="PTHR46623">
    <property type="entry name" value="CARBOXYMETHYLENEBUTENOLIDASE-RELATED"/>
    <property type="match status" value="1"/>
</dbReference>
<gene>
    <name evidence="2" type="ORF">A7T00_27520</name>
</gene>
<organism evidence="2">
    <name type="scientific">Salmonella enterica subsp. enterica serovar Saintpaul</name>
    <dbReference type="NCBI Taxonomy" id="90105"/>
    <lineage>
        <taxon>Bacteria</taxon>
        <taxon>Pseudomonadati</taxon>
        <taxon>Pseudomonadota</taxon>
        <taxon>Gammaproteobacteria</taxon>
        <taxon>Enterobacterales</taxon>
        <taxon>Enterobacteriaceae</taxon>
        <taxon>Salmonella</taxon>
    </lineage>
</organism>
<evidence type="ECO:0000259" key="1">
    <source>
        <dbReference type="Pfam" id="PF01738"/>
    </source>
</evidence>